<evidence type="ECO:0000259" key="1">
    <source>
        <dbReference type="PROSITE" id="PS01031"/>
    </source>
</evidence>
<reference evidence="3" key="1">
    <citation type="submission" date="2010-07" db="EMBL/GenBank/DDBJ databases">
        <authorList>
            <consortium name="CONSOLIDER consortium CSD2007-00005"/>
            <person name="Guazzaroni M.-E."/>
            <person name="Richter M."/>
            <person name="Garcia-Salamanca A."/>
            <person name="Yarza P."/>
            <person name="Ferrer M."/>
        </authorList>
    </citation>
    <scope>NUCLEOTIDE SEQUENCE</scope>
</reference>
<accession>D9PMP6</accession>
<evidence type="ECO:0000259" key="2">
    <source>
        <dbReference type="PROSITE" id="PS51203"/>
    </source>
</evidence>
<dbReference type="InterPro" id="IPR007052">
    <property type="entry name" value="CS_dom"/>
</dbReference>
<comment type="caution">
    <text evidence="3">The sequence shown here is derived from an EMBL/GenBank/DDBJ whole genome shotgun (WGS) entry which is preliminary data.</text>
</comment>
<dbReference type="CDD" id="cd06464">
    <property type="entry name" value="ACD_sHsps-like"/>
    <property type="match status" value="1"/>
</dbReference>
<feature type="domain" description="SHSP" evidence="1">
    <location>
        <begin position="12"/>
        <end position="125"/>
    </location>
</feature>
<dbReference type="Pfam" id="PF00011">
    <property type="entry name" value="HSP20"/>
    <property type="match status" value="1"/>
</dbReference>
<feature type="domain" description="CS" evidence="2">
    <location>
        <begin position="16"/>
        <end position="121"/>
    </location>
</feature>
<dbReference type="PROSITE" id="PS01031">
    <property type="entry name" value="SHSP"/>
    <property type="match status" value="1"/>
</dbReference>
<evidence type="ECO:0000313" key="3">
    <source>
        <dbReference type="EMBL" id="EFK95165.1"/>
    </source>
</evidence>
<name>D9PMP6_9ZZZZ</name>
<dbReference type="InterPro" id="IPR002068">
    <property type="entry name" value="A-crystallin/Hsp20_dom"/>
</dbReference>
<dbReference type="PROSITE" id="PS51203">
    <property type="entry name" value="CS"/>
    <property type="match status" value="1"/>
</dbReference>
<keyword evidence="3" id="KW-0346">Stress response</keyword>
<dbReference type="PANTHER" id="PTHR11527">
    <property type="entry name" value="HEAT-SHOCK PROTEIN 20 FAMILY MEMBER"/>
    <property type="match status" value="1"/>
</dbReference>
<protein>
    <submittedName>
        <fullName evidence="3">Heat shock protein C4</fullName>
    </submittedName>
</protein>
<proteinExistence type="predicted"/>
<dbReference type="AlphaFoldDB" id="D9PMP6"/>
<dbReference type="InterPro" id="IPR008978">
    <property type="entry name" value="HSP20-like_chaperone"/>
</dbReference>
<dbReference type="InterPro" id="IPR031107">
    <property type="entry name" value="Small_HSP"/>
</dbReference>
<sequence>MLTEDSVDRFFQPMSFSECEVDVYEEGDSVFVQIKAAGFDPENLDIDIEDNILTVSGKKDTEVVDDKNKKYYRREITTESFSRSVSLPVKVDEGSSDAEVKNGIITIKFNKAKESKSKKIEIKTGK</sequence>
<dbReference type="EMBL" id="ADZX01000861">
    <property type="protein sequence ID" value="EFK95165.1"/>
    <property type="molecule type" value="Genomic_DNA"/>
</dbReference>
<dbReference type="SUPFAM" id="SSF49764">
    <property type="entry name" value="HSP20-like chaperones"/>
    <property type="match status" value="1"/>
</dbReference>
<dbReference type="Gene3D" id="2.60.40.790">
    <property type="match status" value="1"/>
</dbReference>
<gene>
    <name evidence="3" type="primary">hspc4-1</name>
    <name evidence="3" type="ORF">LDC_2824</name>
</gene>
<organism evidence="3">
    <name type="scientific">sediment metagenome</name>
    <dbReference type="NCBI Taxonomy" id="749907"/>
    <lineage>
        <taxon>unclassified sequences</taxon>
        <taxon>metagenomes</taxon>
        <taxon>ecological metagenomes</taxon>
    </lineage>
</organism>
<reference evidence="3" key="2">
    <citation type="journal article" date="2011" name="Microb. Ecol.">
        <title>Taxonomic and Functional Metagenomic Profiling of the Microbial Community in the Anoxic Sediment of a Sub-saline Shallow Lake (Laguna de Carrizo, Central Spain).</title>
        <authorList>
            <person name="Ferrer M."/>
            <person name="Guazzaroni M.E."/>
            <person name="Richter M."/>
            <person name="Garcia-Salamanca A."/>
            <person name="Yarza P."/>
            <person name="Suarez-Suarez A."/>
            <person name="Solano J."/>
            <person name="Alcaide M."/>
            <person name="van Dillewijn P."/>
            <person name="Molina-Henares M.A."/>
            <person name="Lopez-Cortes N."/>
            <person name="Al-Ramahi Y."/>
            <person name="Guerrero C."/>
            <person name="Acosta A."/>
            <person name="de Eugenio L.I."/>
            <person name="Martinez V."/>
            <person name="Marques S."/>
            <person name="Rojo F."/>
            <person name="Santero E."/>
            <person name="Genilloud O."/>
            <person name="Perez-Perez J."/>
            <person name="Rossello-Mora R."/>
            <person name="Ramos J.L."/>
        </authorList>
    </citation>
    <scope>NUCLEOTIDE SEQUENCE</scope>
</reference>